<dbReference type="SUPFAM" id="SSF56935">
    <property type="entry name" value="Porins"/>
    <property type="match status" value="1"/>
</dbReference>
<name>A5WCI0_PSYWF</name>
<keyword evidence="8" id="KW-0802">TPR repeat</keyword>
<evidence type="ECO:0000256" key="6">
    <source>
        <dbReference type="ARBA" id="ARBA00023237"/>
    </source>
</evidence>
<evidence type="ECO:0000256" key="8">
    <source>
        <dbReference type="PROSITE-ProRule" id="PRU00339"/>
    </source>
</evidence>
<keyword evidence="2" id="KW-1134">Transmembrane beta strand</keyword>
<dbReference type="Pfam" id="PF24575">
    <property type="entry name" value="TPR_Slam"/>
    <property type="match status" value="1"/>
</dbReference>
<dbReference type="Gene3D" id="1.25.40.10">
    <property type="entry name" value="Tetratricopeptide repeat domain"/>
    <property type="match status" value="1"/>
</dbReference>
<evidence type="ECO:0000256" key="4">
    <source>
        <dbReference type="ARBA" id="ARBA00022729"/>
    </source>
</evidence>
<dbReference type="eggNOG" id="COG0457">
    <property type="taxonomic scope" value="Bacteria"/>
</dbReference>
<evidence type="ECO:0000259" key="10">
    <source>
        <dbReference type="Pfam" id="PF24575"/>
    </source>
</evidence>
<evidence type="ECO:0000256" key="2">
    <source>
        <dbReference type="ARBA" id="ARBA00022452"/>
    </source>
</evidence>
<evidence type="ECO:0000256" key="5">
    <source>
        <dbReference type="ARBA" id="ARBA00023136"/>
    </source>
</evidence>
<sequence precursor="true">MYFKRLFCHIGISMNKKYQAIVYFAVATVAHAQEVPLSQTIFFDEEPQIKPELLLDHSKKDSIQVVLPPKNQDLESQVNFAIISKNWDKLTTLLDEYKDTPSMDPILYNYGLGALYRHNGRQAEAIKLYESIIQQQPNLYYPRFDLAMMLYENKQFNEAQNHLEVVEPHLSPQMQIIVSKLLQDIKKSQQWNYDVNFSYEKTDNVNQASDLKEIVLGDAVFVRSEDSLPQEAHGIRYGLNSSMDKNIFGNHYLVADAELSGIHYWDNSDYSEITPNASLGYRFKDIKQMLGVTALVDKNFLGGEDYSTNYGGVLSYNRKLSNQLQVSGNYSHIQKNYTEDDLAKNYDGHLNAASLLLFYQPKLKWLVYVGADAIYDRLEDKSESSDKKGFRAGTVFSGEKFIVRTNLRYSERDFLDNNYLYNTKRKDDEYQLSTSIGHKDLVWKGFSPKINYEFKKIDSNLPLYERNDSTVFIEFNKSF</sequence>
<proteinExistence type="inferred from homology"/>
<dbReference type="InterPro" id="IPR011990">
    <property type="entry name" value="TPR-like_helical_dom_sf"/>
</dbReference>
<dbReference type="AlphaFoldDB" id="A5WCI0"/>
<gene>
    <name evidence="11" type="ordered locus">PsycPRwf_0416</name>
</gene>
<feature type="repeat" description="TPR" evidence="8">
    <location>
        <begin position="106"/>
        <end position="139"/>
    </location>
</feature>
<dbReference type="SUPFAM" id="SSF48452">
    <property type="entry name" value="TPR-like"/>
    <property type="match status" value="1"/>
</dbReference>
<dbReference type="InterPro" id="IPR019734">
    <property type="entry name" value="TPR_rpt"/>
</dbReference>
<evidence type="ECO:0000259" key="9">
    <source>
        <dbReference type="Pfam" id="PF04575"/>
    </source>
</evidence>
<keyword evidence="5" id="KW-0472">Membrane</keyword>
<evidence type="ECO:0000313" key="11">
    <source>
        <dbReference type="EMBL" id="ABQ93371.1"/>
    </source>
</evidence>
<evidence type="ECO:0000256" key="1">
    <source>
        <dbReference type="ARBA" id="ARBA00004571"/>
    </source>
</evidence>
<dbReference type="InterPro" id="IPR057556">
    <property type="entry name" value="TPR_Slam"/>
</dbReference>
<dbReference type="EMBL" id="CP000713">
    <property type="protein sequence ID" value="ABQ93371.1"/>
    <property type="molecule type" value="Genomic_DNA"/>
</dbReference>
<protein>
    <submittedName>
        <fullName evidence="11">Uncharacterized protein</fullName>
    </submittedName>
</protein>
<feature type="domain" description="Surface lipoprotein assembly modifier N-terminal TPR repeats region" evidence="10">
    <location>
        <begin position="70"/>
        <end position="162"/>
    </location>
</feature>
<dbReference type="HOGENOM" id="CLU_034927_0_0_6"/>
<accession>A5WCI0</accession>
<comment type="similarity">
    <text evidence="7">Belongs to the Slam family.</text>
</comment>
<evidence type="ECO:0000256" key="3">
    <source>
        <dbReference type="ARBA" id="ARBA00022692"/>
    </source>
</evidence>
<dbReference type="Pfam" id="PF04575">
    <property type="entry name" value="SlipAM"/>
    <property type="match status" value="1"/>
</dbReference>
<dbReference type="PROSITE" id="PS50005">
    <property type="entry name" value="TPR"/>
    <property type="match status" value="1"/>
</dbReference>
<dbReference type="KEGG" id="prw:PsycPRwf_0416"/>
<dbReference type="InterPro" id="IPR007655">
    <property type="entry name" value="Slam_C"/>
</dbReference>
<keyword evidence="4" id="KW-0732">Signal</keyword>
<reference evidence="11" key="1">
    <citation type="submission" date="2007-05" db="EMBL/GenBank/DDBJ databases">
        <title>Complete sequence of chromosome of Psychrobacter sp. PRwf-1.</title>
        <authorList>
            <consortium name="US DOE Joint Genome Institute"/>
            <person name="Copeland A."/>
            <person name="Lucas S."/>
            <person name="Lapidus A."/>
            <person name="Barry K."/>
            <person name="Detter J.C."/>
            <person name="Glavina del Rio T."/>
            <person name="Hammon N."/>
            <person name="Israni S."/>
            <person name="Dalin E."/>
            <person name="Tice H."/>
            <person name="Pitluck S."/>
            <person name="Chain P."/>
            <person name="Malfatti S."/>
            <person name="Shin M."/>
            <person name="Vergez L."/>
            <person name="Schmutz J."/>
            <person name="Larimer F."/>
            <person name="Land M."/>
            <person name="Hauser L."/>
            <person name="Kyrpides N."/>
            <person name="Kim E."/>
            <person name="Tiedje J."/>
            <person name="Richardson P."/>
        </authorList>
    </citation>
    <scope>NUCLEOTIDE SEQUENCE [LARGE SCALE GENOMIC DNA]</scope>
    <source>
        <strain evidence="11">PRwf-1</strain>
    </source>
</reference>
<evidence type="ECO:0000256" key="7">
    <source>
        <dbReference type="ARBA" id="ARBA00023609"/>
    </source>
</evidence>
<dbReference type="STRING" id="349106.PsycPRwf_0416"/>
<comment type="subcellular location">
    <subcellularLocation>
        <location evidence="1">Cell outer membrane</location>
        <topology evidence="1">Multi-pass membrane protein</topology>
    </subcellularLocation>
</comment>
<dbReference type="GO" id="GO:0009279">
    <property type="term" value="C:cell outer membrane"/>
    <property type="evidence" value="ECO:0007669"/>
    <property type="project" value="UniProtKB-SubCell"/>
</dbReference>
<keyword evidence="6" id="KW-0998">Cell outer membrane</keyword>
<organism evidence="11">
    <name type="scientific">Psychrobacter sp. (strain PRwf-1)</name>
    <dbReference type="NCBI Taxonomy" id="349106"/>
    <lineage>
        <taxon>Bacteria</taxon>
        <taxon>Pseudomonadati</taxon>
        <taxon>Pseudomonadota</taxon>
        <taxon>Gammaproteobacteria</taxon>
        <taxon>Moraxellales</taxon>
        <taxon>Moraxellaceae</taxon>
        <taxon>Psychrobacter</taxon>
    </lineage>
</organism>
<feature type="domain" description="Surface lipoprotein assembly modifier C-terminal" evidence="9">
    <location>
        <begin position="191"/>
        <end position="479"/>
    </location>
</feature>
<keyword evidence="3" id="KW-0812">Transmembrane</keyword>